<gene>
    <name evidence="1" type="ORF">LCGC14_1734820</name>
</gene>
<name>A0A0F9HW27_9ZZZZ</name>
<dbReference type="AlphaFoldDB" id="A0A0F9HW27"/>
<accession>A0A0F9HW27</accession>
<proteinExistence type="predicted"/>
<dbReference type="EMBL" id="LAZR01015792">
    <property type="protein sequence ID" value="KKM07352.1"/>
    <property type="molecule type" value="Genomic_DNA"/>
</dbReference>
<feature type="non-terminal residue" evidence="1">
    <location>
        <position position="1"/>
    </location>
</feature>
<comment type="caution">
    <text evidence="1">The sequence shown here is derived from an EMBL/GenBank/DDBJ whole genome shotgun (WGS) entry which is preliminary data.</text>
</comment>
<organism evidence="1">
    <name type="scientific">marine sediment metagenome</name>
    <dbReference type="NCBI Taxonomy" id="412755"/>
    <lineage>
        <taxon>unclassified sequences</taxon>
        <taxon>metagenomes</taxon>
        <taxon>ecological metagenomes</taxon>
    </lineage>
</organism>
<evidence type="ECO:0000313" key="1">
    <source>
        <dbReference type="EMBL" id="KKM07352.1"/>
    </source>
</evidence>
<protein>
    <submittedName>
        <fullName evidence="1">Uncharacterized protein</fullName>
    </submittedName>
</protein>
<sequence>NNWKVTHHRCRRGRDRWNHVACIAGDREDEMKDAVREWLWHHVPLDGVPEPPLEMPPLPF</sequence>
<reference evidence="1" key="1">
    <citation type="journal article" date="2015" name="Nature">
        <title>Complex archaea that bridge the gap between prokaryotes and eukaryotes.</title>
        <authorList>
            <person name="Spang A."/>
            <person name="Saw J.H."/>
            <person name="Jorgensen S.L."/>
            <person name="Zaremba-Niedzwiedzka K."/>
            <person name="Martijn J."/>
            <person name="Lind A.E."/>
            <person name="van Eijk R."/>
            <person name="Schleper C."/>
            <person name="Guy L."/>
            <person name="Ettema T.J."/>
        </authorList>
    </citation>
    <scope>NUCLEOTIDE SEQUENCE</scope>
</reference>